<evidence type="ECO:0000313" key="2">
    <source>
        <dbReference type="Proteomes" id="UP001433508"/>
    </source>
</evidence>
<dbReference type="Proteomes" id="UP001433508">
    <property type="component" value="Unassembled WGS sequence"/>
</dbReference>
<accession>A0ACC3T0E9</accession>
<name>A0ACC3T0E9_LIPKO</name>
<protein>
    <submittedName>
        <fullName evidence="1">Uncharacterized protein</fullName>
    </submittedName>
</protein>
<dbReference type="EMBL" id="MU971370">
    <property type="protein sequence ID" value="KAK9237379.1"/>
    <property type="molecule type" value="Genomic_DNA"/>
</dbReference>
<gene>
    <name evidence="1" type="ORF">V1525DRAFT_456826</name>
</gene>
<reference evidence="2" key="1">
    <citation type="journal article" date="2024" name="Front. Bioeng. Biotechnol.">
        <title>Genome-scale model development and genomic sequencing of the oleaginous clade Lipomyces.</title>
        <authorList>
            <person name="Czajka J.J."/>
            <person name="Han Y."/>
            <person name="Kim J."/>
            <person name="Mondo S.J."/>
            <person name="Hofstad B.A."/>
            <person name="Robles A."/>
            <person name="Haridas S."/>
            <person name="Riley R."/>
            <person name="LaButti K."/>
            <person name="Pangilinan J."/>
            <person name="Andreopoulos W."/>
            <person name="Lipzen A."/>
            <person name="Yan J."/>
            <person name="Wang M."/>
            <person name="Ng V."/>
            <person name="Grigoriev I.V."/>
            <person name="Spatafora J.W."/>
            <person name="Magnuson J.K."/>
            <person name="Baker S.E."/>
            <person name="Pomraning K.R."/>
        </authorList>
    </citation>
    <scope>NUCLEOTIDE SEQUENCE [LARGE SCALE GENOMIC DNA]</scope>
    <source>
        <strain evidence="2">CBS 7786</strain>
    </source>
</reference>
<comment type="caution">
    <text evidence="1">The sequence shown here is derived from an EMBL/GenBank/DDBJ whole genome shotgun (WGS) entry which is preliminary data.</text>
</comment>
<keyword evidence="2" id="KW-1185">Reference proteome</keyword>
<evidence type="ECO:0000313" key="1">
    <source>
        <dbReference type="EMBL" id="KAK9237379.1"/>
    </source>
</evidence>
<proteinExistence type="predicted"/>
<organism evidence="1 2">
    <name type="scientific">Lipomyces kononenkoae</name>
    <name type="common">Yeast</name>
    <dbReference type="NCBI Taxonomy" id="34357"/>
    <lineage>
        <taxon>Eukaryota</taxon>
        <taxon>Fungi</taxon>
        <taxon>Dikarya</taxon>
        <taxon>Ascomycota</taxon>
        <taxon>Saccharomycotina</taxon>
        <taxon>Lipomycetes</taxon>
        <taxon>Lipomycetales</taxon>
        <taxon>Lipomycetaceae</taxon>
        <taxon>Lipomyces</taxon>
    </lineage>
</organism>
<sequence length="597" mass="67844">MPQLRARATCAVVITPLIRPARVLVPVQNQRIYYWRRTYTVGFPQTVTQSPCLLAFDTILGGQRQATGLYRRGRFSTKSSIQNTQITTDETAAHNTARDNLRPTKTVDEPERSDLRLVGTVVREAHKIPNPTNEDGRTDSKTKSESRSHNAFSADRSPVYIESLAESAAFDRQDPISVFESTLQHHPEDFAAMQWDDSYLLKSIVPGDGQSSVDAFVRRYDGHKAKTQALEDVVDEATLFPAEEMRIRAQLVDESPPATWINLPDSKEEELVRQVLGKRHVRVRAFVSEATIAALRRDKNKLLKELGQQCDVQIQLRGSFVPFDKRDRFVQVVGIVENVAKTFASLSRNIQNVSLSSEDRQLRLLLIVPYRVAGGISRDPQTVVTIQELSSSTIAVSHNLLYRSTDRILTITAHNSRSLYVAMWEICKFIAPPDWIREVSAVLKTPYKSYVGVRPKSERLTHTKQRQSNLDRSNPIKLEDESARLKTVKVRIPKMHIGFVMGTHDRFRLLVREKTGAYVTVHRHRPTRVGQEANAITSETDNIENEKGPSHGSSSDDFVCVIRSSEWSRANRAAFLYRNRIQLAEARYRRIKHDQLI</sequence>